<keyword evidence="2 6" id="KW-0812">Transmembrane</keyword>
<dbReference type="InterPro" id="IPR045014">
    <property type="entry name" value="TM41A/B"/>
</dbReference>
<feature type="non-terminal residue" evidence="8">
    <location>
        <position position="250"/>
    </location>
</feature>
<feature type="transmembrane region" description="Helical" evidence="6">
    <location>
        <begin position="97"/>
        <end position="126"/>
    </location>
</feature>
<keyword evidence="10" id="KW-1185">Reference proteome</keyword>
<keyword evidence="3 6" id="KW-1133">Transmembrane helix</keyword>
<evidence type="ECO:0000256" key="1">
    <source>
        <dbReference type="ARBA" id="ARBA00004141"/>
    </source>
</evidence>
<evidence type="ECO:0000256" key="6">
    <source>
        <dbReference type="SAM" id="Phobius"/>
    </source>
</evidence>
<name>A0AA36CLA3_9BILA</name>
<dbReference type="Pfam" id="PF09335">
    <property type="entry name" value="VTT_dom"/>
    <property type="match status" value="1"/>
</dbReference>
<feature type="transmembrane region" description="Helical" evidence="6">
    <location>
        <begin position="12"/>
        <end position="31"/>
    </location>
</feature>
<feature type="domain" description="VTT" evidence="7">
    <location>
        <begin position="85"/>
        <end position="205"/>
    </location>
</feature>
<dbReference type="GO" id="GO:0005789">
    <property type="term" value="C:endoplasmic reticulum membrane"/>
    <property type="evidence" value="ECO:0007669"/>
    <property type="project" value="TreeGrafter"/>
</dbReference>
<evidence type="ECO:0000256" key="4">
    <source>
        <dbReference type="ARBA" id="ARBA00023136"/>
    </source>
</evidence>
<dbReference type="EMBL" id="CATQJA010002280">
    <property type="protein sequence ID" value="CAJ0570301.1"/>
    <property type="molecule type" value="Genomic_DNA"/>
</dbReference>
<evidence type="ECO:0000256" key="5">
    <source>
        <dbReference type="ARBA" id="ARBA00025797"/>
    </source>
</evidence>
<dbReference type="InterPro" id="IPR032816">
    <property type="entry name" value="VTT_dom"/>
</dbReference>
<comment type="similarity">
    <text evidence="5">Belongs to the TMEM41 family.</text>
</comment>
<protein>
    <recommendedName>
        <fullName evidence="7">VTT domain-containing protein</fullName>
    </recommendedName>
</protein>
<evidence type="ECO:0000313" key="10">
    <source>
        <dbReference type="Proteomes" id="UP001177023"/>
    </source>
</evidence>
<dbReference type="PROSITE" id="PS51257">
    <property type="entry name" value="PROKAR_LIPOPROTEIN"/>
    <property type="match status" value="1"/>
</dbReference>
<dbReference type="PANTHER" id="PTHR43220">
    <property type="match status" value="1"/>
</dbReference>
<sequence length="250" mass="28451">MLTSERSRPLLCLAGIFFTFACLLTAVYYNFPELADEDREHFKYPRNLDEAKRLGLILSQYKEQHYYTVMCGIVVVYIMLQSFAIPGSIFLSILSGYLFPFFVALTLICSCSAIGATVCYLLSFLLGRGLVTHYFPERVNSWQTEIEKHKQNLFNYIIFLRVTPLLPNWFINIASPVLNVPVSPFFWGTFLGVAPPSFLFIQAGATLETMTHTNVAWSWHSVGLLSFFALLSLLPVLYRRGKGTDRPKSD</sequence>
<feature type="transmembrane region" description="Helical" evidence="6">
    <location>
        <begin position="153"/>
        <end position="173"/>
    </location>
</feature>
<dbReference type="Proteomes" id="UP001177023">
    <property type="component" value="Unassembled WGS sequence"/>
</dbReference>
<feature type="transmembrane region" description="Helical" evidence="6">
    <location>
        <begin position="217"/>
        <end position="238"/>
    </location>
</feature>
<dbReference type="EMBL" id="CATQJA010002619">
    <property type="protein sequence ID" value="CAJ0573448.1"/>
    <property type="molecule type" value="Genomic_DNA"/>
</dbReference>
<comment type="caution">
    <text evidence="8">The sequence shown here is derived from an EMBL/GenBank/DDBJ whole genome shotgun (WGS) entry which is preliminary data.</text>
</comment>
<feature type="transmembrane region" description="Helical" evidence="6">
    <location>
        <begin position="185"/>
        <end position="205"/>
    </location>
</feature>
<feature type="transmembrane region" description="Helical" evidence="6">
    <location>
        <begin position="66"/>
        <end position="85"/>
    </location>
</feature>
<evidence type="ECO:0000259" key="7">
    <source>
        <dbReference type="Pfam" id="PF09335"/>
    </source>
</evidence>
<gene>
    <name evidence="9" type="ORF">MSPICULIGERA_LOCUS11806</name>
    <name evidence="8" type="ORF">MSPICULIGERA_LOCUS8745</name>
</gene>
<evidence type="ECO:0000256" key="3">
    <source>
        <dbReference type="ARBA" id="ARBA00022989"/>
    </source>
</evidence>
<dbReference type="GO" id="GO:0000045">
    <property type="term" value="P:autophagosome assembly"/>
    <property type="evidence" value="ECO:0007669"/>
    <property type="project" value="TreeGrafter"/>
</dbReference>
<accession>A0AA36CLA3</accession>
<keyword evidence="4 6" id="KW-0472">Membrane</keyword>
<organism evidence="8 10">
    <name type="scientific">Mesorhabditis spiculigera</name>
    <dbReference type="NCBI Taxonomy" id="96644"/>
    <lineage>
        <taxon>Eukaryota</taxon>
        <taxon>Metazoa</taxon>
        <taxon>Ecdysozoa</taxon>
        <taxon>Nematoda</taxon>
        <taxon>Chromadorea</taxon>
        <taxon>Rhabditida</taxon>
        <taxon>Rhabditina</taxon>
        <taxon>Rhabditomorpha</taxon>
        <taxon>Rhabditoidea</taxon>
        <taxon>Rhabditidae</taxon>
        <taxon>Mesorhabditinae</taxon>
        <taxon>Mesorhabditis</taxon>
    </lineage>
</organism>
<dbReference type="AlphaFoldDB" id="A0AA36CLA3"/>
<dbReference type="PANTHER" id="PTHR43220:SF18">
    <property type="entry name" value="TRANSMEMBRANE PROTEIN 41B"/>
    <property type="match status" value="1"/>
</dbReference>
<comment type="subcellular location">
    <subcellularLocation>
        <location evidence="1">Membrane</location>
        <topology evidence="1">Multi-pass membrane protein</topology>
    </subcellularLocation>
</comment>
<evidence type="ECO:0000313" key="9">
    <source>
        <dbReference type="EMBL" id="CAJ0573448.1"/>
    </source>
</evidence>
<evidence type="ECO:0000256" key="2">
    <source>
        <dbReference type="ARBA" id="ARBA00022692"/>
    </source>
</evidence>
<reference evidence="8" key="1">
    <citation type="submission" date="2023-06" db="EMBL/GenBank/DDBJ databases">
        <authorList>
            <person name="Delattre M."/>
        </authorList>
    </citation>
    <scope>NUCLEOTIDE SEQUENCE</scope>
    <source>
        <strain evidence="8">AF72</strain>
    </source>
</reference>
<proteinExistence type="inferred from homology"/>
<evidence type="ECO:0000313" key="8">
    <source>
        <dbReference type="EMBL" id="CAJ0570301.1"/>
    </source>
</evidence>